<dbReference type="Pfam" id="PF12833">
    <property type="entry name" value="HTH_18"/>
    <property type="match status" value="1"/>
</dbReference>
<dbReference type="SUPFAM" id="SSF46689">
    <property type="entry name" value="Homeodomain-like"/>
    <property type="match status" value="1"/>
</dbReference>
<dbReference type="RefSeq" id="WP_175558023.1">
    <property type="nucleotide sequence ID" value="NZ_FRBW01000002.1"/>
</dbReference>
<dbReference type="InterPro" id="IPR018060">
    <property type="entry name" value="HTH_AraC"/>
</dbReference>
<evidence type="ECO:0000259" key="4">
    <source>
        <dbReference type="PROSITE" id="PS01124"/>
    </source>
</evidence>
<keyword evidence="3" id="KW-0804">Transcription</keyword>
<evidence type="ECO:0000256" key="2">
    <source>
        <dbReference type="ARBA" id="ARBA00023125"/>
    </source>
</evidence>
<evidence type="ECO:0000313" key="5">
    <source>
        <dbReference type="EMBL" id="SHM07400.1"/>
    </source>
</evidence>
<reference evidence="5 6" key="1">
    <citation type="submission" date="2016-11" db="EMBL/GenBank/DDBJ databases">
        <authorList>
            <person name="Jaros S."/>
            <person name="Januszkiewicz K."/>
            <person name="Wedrychowicz H."/>
        </authorList>
    </citation>
    <scope>NUCLEOTIDE SEQUENCE [LARGE SCALE GENOMIC DNA]</scope>
    <source>
        <strain evidence="5 6">DSM 22153</strain>
    </source>
</reference>
<dbReference type="EMBL" id="FRBW01000002">
    <property type="protein sequence ID" value="SHM07400.1"/>
    <property type="molecule type" value="Genomic_DNA"/>
</dbReference>
<protein>
    <submittedName>
        <fullName evidence="5">Transcriptional regulator, AraC family</fullName>
    </submittedName>
</protein>
<evidence type="ECO:0000256" key="1">
    <source>
        <dbReference type="ARBA" id="ARBA00023015"/>
    </source>
</evidence>
<evidence type="ECO:0000256" key="3">
    <source>
        <dbReference type="ARBA" id="ARBA00023163"/>
    </source>
</evidence>
<dbReference type="PANTHER" id="PTHR46796:SF6">
    <property type="entry name" value="ARAC SUBFAMILY"/>
    <property type="match status" value="1"/>
</dbReference>
<keyword evidence="1" id="KW-0805">Transcription regulation</keyword>
<dbReference type="InterPro" id="IPR009057">
    <property type="entry name" value="Homeodomain-like_sf"/>
</dbReference>
<dbReference type="STRING" id="735517.SAMN05444272_1710"/>
<feature type="domain" description="HTH araC/xylS-type" evidence="4">
    <location>
        <begin position="207"/>
        <end position="306"/>
    </location>
</feature>
<dbReference type="AlphaFoldDB" id="A0A1M7FTY0"/>
<keyword evidence="2" id="KW-0238">DNA-binding</keyword>
<accession>A0A1M7FTY0</accession>
<gene>
    <name evidence="5" type="ORF">SAMN05444272_1710</name>
</gene>
<dbReference type="SMART" id="SM00342">
    <property type="entry name" value="HTH_ARAC"/>
    <property type="match status" value="1"/>
</dbReference>
<name>A0A1M7FTY0_9HYPH</name>
<proteinExistence type="predicted"/>
<dbReference type="PANTHER" id="PTHR46796">
    <property type="entry name" value="HTH-TYPE TRANSCRIPTIONAL ACTIVATOR RHAS-RELATED"/>
    <property type="match status" value="1"/>
</dbReference>
<dbReference type="InterPro" id="IPR020449">
    <property type="entry name" value="Tscrpt_reg_AraC-type_HTH"/>
</dbReference>
<dbReference type="Proteomes" id="UP000186002">
    <property type="component" value="Unassembled WGS sequence"/>
</dbReference>
<dbReference type="GO" id="GO:0003700">
    <property type="term" value="F:DNA-binding transcription factor activity"/>
    <property type="evidence" value="ECO:0007669"/>
    <property type="project" value="InterPro"/>
</dbReference>
<dbReference type="Gene3D" id="1.10.10.60">
    <property type="entry name" value="Homeodomain-like"/>
    <property type="match status" value="1"/>
</dbReference>
<dbReference type="GO" id="GO:0043565">
    <property type="term" value="F:sequence-specific DNA binding"/>
    <property type="evidence" value="ECO:0007669"/>
    <property type="project" value="InterPro"/>
</dbReference>
<dbReference type="InterPro" id="IPR050204">
    <property type="entry name" value="AraC_XylS_family_regulators"/>
</dbReference>
<dbReference type="PRINTS" id="PR00032">
    <property type="entry name" value="HTHARAC"/>
</dbReference>
<organism evidence="5 6">
    <name type="scientific">Roseibium suaedae</name>
    <dbReference type="NCBI Taxonomy" id="735517"/>
    <lineage>
        <taxon>Bacteria</taxon>
        <taxon>Pseudomonadati</taxon>
        <taxon>Pseudomonadota</taxon>
        <taxon>Alphaproteobacteria</taxon>
        <taxon>Hyphomicrobiales</taxon>
        <taxon>Stappiaceae</taxon>
        <taxon>Roseibium</taxon>
    </lineage>
</organism>
<dbReference type="PROSITE" id="PS01124">
    <property type="entry name" value="HTH_ARAC_FAMILY_2"/>
    <property type="match status" value="1"/>
</dbReference>
<keyword evidence="6" id="KW-1185">Reference proteome</keyword>
<evidence type="ECO:0000313" key="6">
    <source>
        <dbReference type="Proteomes" id="UP000186002"/>
    </source>
</evidence>
<sequence length="331" mass="36836">MKFSTENFSQHEQFDAWCGFNMGMADLETVGERKEGFVASAELYQLGQVVMCNYDFPPLIINYNDEAIRRSRLDHWCLGVVTDGSIAVNSDQRGFNVGAGDLAMYSYAMPFAGKLEAASYSSLFFSRDDYWDIAEELDRASQLSVKGPMSQIIVDFILTVKKRADTLTVMDAAAVNDALGSLVRAMVRQTPATLEAARAPITAVQFDRVRRFIAENLKSPDLSPDMICAQLGLSRRNLYYLFEPHGGVATYIKTRRLAACRSALLKSGERKLISSVAYDFGFTNMPAFSRQFRDRYGVNPSEVKYAQLPGAESGQTSDGTFVDWLSRLQAA</sequence>